<dbReference type="OrthoDB" id="73875at2759"/>
<evidence type="ECO:0000313" key="15">
    <source>
        <dbReference type="EMBL" id="CAD7272821.1"/>
    </source>
</evidence>
<accession>A0A7R9BCW6</accession>
<dbReference type="InterPro" id="IPR001223">
    <property type="entry name" value="Glyco_hydro18_cat"/>
</dbReference>
<dbReference type="EMBL" id="OA882104">
    <property type="protein sequence ID" value="CAD7272821.1"/>
    <property type="molecule type" value="Genomic_DNA"/>
</dbReference>
<evidence type="ECO:0000256" key="10">
    <source>
        <dbReference type="ARBA" id="ARBA00023277"/>
    </source>
</evidence>
<protein>
    <recommendedName>
        <fullName evidence="4">chitinase</fullName>
        <ecNumber evidence="4">3.2.1.14</ecNumber>
    </recommendedName>
</protein>
<evidence type="ECO:0000256" key="9">
    <source>
        <dbReference type="ARBA" id="ARBA00023157"/>
    </source>
</evidence>
<dbReference type="GO" id="GO:0005576">
    <property type="term" value="C:extracellular region"/>
    <property type="evidence" value="ECO:0007669"/>
    <property type="project" value="UniProtKB-SubCell"/>
</dbReference>
<dbReference type="PROSITE" id="PS51910">
    <property type="entry name" value="GH18_2"/>
    <property type="match status" value="1"/>
</dbReference>
<dbReference type="InterPro" id="IPR011583">
    <property type="entry name" value="Chitinase_II/V-like_cat"/>
</dbReference>
<sequence length="398" mass="46164">MEKIPDVEPQLMMGESTNDHQGARVVCYYTNWSVYRQGIAKYNPQNINPYLCTHLIYAFGGLTKDFELKPFDNYQDIEKGGYAKFVGLKTYNKDLKTLLAVGGWNEGSGRWSPLVASKEGRKTFIRSAIRFLRTYNFDGLDLDWEYPAFRDGGQPEDKENYALLVQEFRTAFDREAAKSKKDRLLLTMAVPAGRDYIDRGYDIPKLNKYLDFFNLLTYDYHSAFEPQANHHAPLYIRRGLSDFDSKAELNITTLRRKRNSDWGGKECVKNQAYLYYSKEGTLTNWSQLDWVDDFTIRYYIEEGADRDKLVLGIPSYGRSYTLFNPESHEMGSPAEGPGEIGKYTREKGYMAFYEILGDKYSLNIYDFNYAKAFAAIEIDCFDYKVLGGDYWELQNLDH</sequence>
<dbReference type="EMBL" id="CAJPEX010000067">
    <property type="protein sequence ID" value="CAG0912973.1"/>
    <property type="molecule type" value="Genomic_DNA"/>
</dbReference>
<feature type="domain" description="GH18" evidence="14">
    <location>
        <begin position="23"/>
        <end position="398"/>
    </location>
</feature>
<evidence type="ECO:0000256" key="11">
    <source>
        <dbReference type="ARBA" id="ARBA00023295"/>
    </source>
</evidence>
<dbReference type="GO" id="GO:0008843">
    <property type="term" value="F:endochitinase activity"/>
    <property type="evidence" value="ECO:0007669"/>
    <property type="project" value="UniProtKB-EC"/>
</dbReference>
<keyword evidence="8" id="KW-0146">Chitin degradation</keyword>
<organism evidence="15">
    <name type="scientific">Notodromas monacha</name>
    <dbReference type="NCBI Taxonomy" id="399045"/>
    <lineage>
        <taxon>Eukaryota</taxon>
        <taxon>Metazoa</taxon>
        <taxon>Ecdysozoa</taxon>
        <taxon>Arthropoda</taxon>
        <taxon>Crustacea</taxon>
        <taxon>Oligostraca</taxon>
        <taxon>Ostracoda</taxon>
        <taxon>Podocopa</taxon>
        <taxon>Podocopida</taxon>
        <taxon>Cypridocopina</taxon>
        <taxon>Cypridoidea</taxon>
        <taxon>Cyprididae</taxon>
        <taxon>Notodromas</taxon>
    </lineage>
</organism>
<comment type="subcellular location">
    <subcellularLocation>
        <location evidence="2">Secreted</location>
    </subcellularLocation>
</comment>
<dbReference type="Gene3D" id="3.20.20.80">
    <property type="entry name" value="Glycosidases"/>
    <property type="match status" value="1"/>
</dbReference>
<evidence type="ECO:0000256" key="3">
    <source>
        <dbReference type="ARBA" id="ARBA00009121"/>
    </source>
</evidence>
<dbReference type="Pfam" id="PF00704">
    <property type="entry name" value="Glyco_hydro_18"/>
    <property type="match status" value="2"/>
</dbReference>
<dbReference type="SUPFAM" id="SSF51445">
    <property type="entry name" value="(Trans)glycosidases"/>
    <property type="match status" value="1"/>
</dbReference>
<dbReference type="Proteomes" id="UP000678499">
    <property type="component" value="Unassembled WGS sequence"/>
</dbReference>
<keyword evidence="12" id="KW-0624">Polysaccharide degradation</keyword>
<proteinExistence type="inferred from homology"/>
<evidence type="ECO:0000256" key="5">
    <source>
        <dbReference type="ARBA" id="ARBA00022525"/>
    </source>
</evidence>
<dbReference type="InterPro" id="IPR029070">
    <property type="entry name" value="Chitinase_insertion_sf"/>
</dbReference>
<evidence type="ECO:0000259" key="14">
    <source>
        <dbReference type="PROSITE" id="PS51910"/>
    </source>
</evidence>
<evidence type="ECO:0000313" key="16">
    <source>
        <dbReference type="Proteomes" id="UP000678499"/>
    </source>
</evidence>
<keyword evidence="7 13" id="KW-0378">Hydrolase</keyword>
<dbReference type="PROSITE" id="PS01095">
    <property type="entry name" value="GH18_1"/>
    <property type="match status" value="1"/>
</dbReference>
<dbReference type="SUPFAM" id="SSF54556">
    <property type="entry name" value="Chitinase insertion domain"/>
    <property type="match status" value="1"/>
</dbReference>
<evidence type="ECO:0000256" key="12">
    <source>
        <dbReference type="ARBA" id="ARBA00023326"/>
    </source>
</evidence>
<comment type="similarity">
    <text evidence="3">Belongs to the glycosyl hydrolase 18 family. Chitinase class II subfamily.</text>
</comment>
<gene>
    <name evidence="15" type="ORF">NMOB1V02_LOCUS739</name>
</gene>
<dbReference type="GO" id="GO:0000272">
    <property type="term" value="P:polysaccharide catabolic process"/>
    <property type="evidence" value="ECO:0007669"/>
    <property type="project" value="UniProtKB-KW"/>
</dbReference>
<dbReference type="GO" id="GO:0006032">
    <property type="term" value="P:chitin catabolic process"/>
    <property type="evidence" value="ECO:0007669"/>
    <property type="project" value="UniProtKB-KW"/>
</dbReference>
<dbReference type="EC" id="3.2.1.14" evidence="4"/>
<evidence type="ECO:0000256" key="13">
    <source>
        <dbReference type="RuleBase" id="RU000489"/>
    </source>
</evidence>
<dbReference type="InterPro" id="IPR017853">
    <property type="entry name" value="GH"/>
</dbReference>
<evidence type="ECO:0000256" key="8">
    <source>
        <dbReference type="ARBA" id="ARBA00023024"/>
    </source>
</evidence>
<evidence type="ECO:0000256" key="2">
    <source>
        <dbReference type="ARBA" id="ARBA00004613"/>
    </source>
</evidence>
<dbReference type="InterPro" id="IPR001579">
    <property type="entry name" value="Glyco_hydro_18_chit_AS"/>
</dbReference>
<keyword evidence="9" id="KW-1015">Disulfide bond</keyword>
<name>A0A7R9BCW6_9CRUS</name>
<dbReference type="AlphaFoldDB" id="A0A7R9BCW6"/>
<keyword evidence="10" id="KW-0119">Carbohydrate metabolism</keyword>
<evidence type="ECO:0000256" key="7">
    <source>
        <dbReference type="ARBA" id="ARBA00022801"/>
    </source>
</evidence>
<comment type="catalytic activity">
    <reaction evidence="1">
        <text>Random endo-hydrolysis of N-acetyl-beta-D-glucosaminide (1-&gt;4)-beta-linkages in chitin and chitodextrins.</text>
        <dbReference type="EC" id="3.2.1.14"/>
    </reaction>
</comment>
<dbReference type="Gene3D" id="3.10.50.10">
    <property type="match status" value="1"/>
</dbReference>
<dbReference type="GO" id="GO:0008061">
    <property type="term" value="F:chitin binding"/>
    <property type="evidence" value="ECO:0007669"/>
    <property type="project" value="InterPro"/>
</dbReference>
<keyword evidence="5" id="KW-0964">Secreted</keyword>
<dbReference type="SMART" id="SM00636">
    <property type="entry name" value="Glyco_18"/>
    <property type="match status" value="1"/>
</dbReference>
<keyword evidence="6" id="KW-0732">Signal</keyword>
<dbReference type="PANTHER" id="PTHR11177:SF399">
    <property type="entry name" value="CHITINASE 6, ISOFORM C"/>
    <property type="match status" value="1"/>
</dbReference>
<keyword evidence="11 13" id="KW-0326">Glycosidase</keyword>
<dbReference type="FunFam" id="3.20.20.80:FF:000081">
    <property type="entry name" value="Chitinase 1"/>
    <property type="match status" value="1"/>
</dbReference>
<evidence type="ECO:0000256" key="1">
    <source>
        <dbReference type="ARBA" id="ARBA00000822"/>
    </source>
</evidence>
<evidence type="ECO:0000256" key="4">
    <source>
        <dbReference type="ARBA" id="ARBA00012729"/>
    </source>
</evidence>
<dbReference type="PANTHER" id="PTHR11177">
    <property type="entry name" value="CHITINASE"/>
    <property type="match status" value="1"/>
</dbReference>
<dbReference type="InterPro" id="IPR050314">
    <property type="entry name" value="Glycosyl_Hydrlase_18"/>
</dbReference>
<evidence type="ECO:0000256" key="6">
    <source>
        <dbReference type="ARBA" id="ARBA00022729"/>
    </source>
</evidence>
<keyword evidence="16" id="KW-1185">Reference proteome</keyword>
<reference evidence="15" key="1">
    <citation type="submission" date="2020-11" db="EMBL/GenBank/DDBJ databases">
        <authorList>
            <person name="Tran Van P."/>
        </authorList>
    </citation>
    <scope>NUCLEOTIDE SEQUENCE</scope>
</reference>